<evidence type="ECO:0000313" key="25">
    <source>
        <dbReference type="Proteomes" id="UP000002279"/>
    </source>
</evidence>
<feature type="compositionally biased region" description="Basic and acidic residues" evidence="23">
    <location>
        <begin position="709"/>
        <end position="718"/>
    </location>
</feature>
<organism evidence="24 25">
    <name type="scientific">Ornithorhynchus anatinus</name>
    <name type="common">Duckbill platypus</name>
    <dbReference type="NCBI Taxonomy" id="9258"/>
    <lineage>
        <taxon>Eukaryota</taxon>
        <taxon>Metazoa</taxon>
        <taxon>Chordata</taxon>
        <taxon>Craniata</taxon>
        <taxon>Vertebrata</taxon>
        <taxon>Euteleostomi</taxon>
        <taxon>Mammalia</taxon>
        <taxon>Monotremata</taxon>
        <taxon>Ornithorhynchidae</taxon>
        <taxon>Ornithorhynchus</taxon>
    </lineage>
</organism>
<feature type="compositionally biased region" description="Basic and acidic residues" evidence="23">
    <location>
        <begin position="52"/>
        <end position="62"/>
    </location>
</feature>
<keyword evidence="12" id="KW-0539">Nucleus</keyword>
<dbReference type="PANTHER" id="PTHR14741:SF32">
    <property type="entry name" value="TRIMETHYLGUANOSINE SYNTHASE"/>
    <property type="match status" value="1"/>
</dbReference>
<proteinExistence type="inferred from homology"/>
<dbReference type="InParanoid" id="F6YXL2"/>
<dbReference type="Bgee" id="ENSOANG00000021853">
    <property type="expression patterns" value="Expressed in fibroblast and 7 other cell types or tissues"/>
</dbReference>
<comment type="function">
    <text evidence="19">Catalyzes the 2 serial methylation steps for the conversion of the 7-monomethylguanosine (m(7)G) caps of snRNAs and snoRNAs to a 2,2,7-trimethylguanosine (m(2,2,7)G) cap structure. The enzyme is specific for guanine, and N7 methylation must precede N2 methylation. Hypermethylation of the m7G cap of U snRNAs leads to their concentration in nuclear foci, their colocalization with coilin and the formation of canonical Cajal bodies (CBs). Plays a role in transcriptional regulation.</text>
</comment>
<comment type="subcellular location">
    <subcellularLocation>
        <location evidence="2">Cytoplasm</location>
    </subcellularLocation>
    <subcellularLocation>
        <location evidence="1">Nucleus</location>
        <location evidence="1">Cajal body</location>
    </subcellularLocation>
    <subcellularLocation>
        <location evidence="3">Nucleus</location>
        <location evidence="3">Nucleolus</location>
    </subcellularLocation>
</comment>
<keyword evidence="9" id="KW-0949">S-adenosyl-L-methionine</keyword>
<evidence type="ECO:0000256" key="2">
    <source>
        <dbReference type="ARBA" id="ARBA00004496"/>
    </source>
</evidence>
<comment type="catalytic activity">
    <reaction evidence="17">
        <text>a 5'-end (N(7)-methyl 5'-triphosphoguanosine)-ribonucleoside in snRNA + S-adenosyl-L-methionine = a 5'-end (N(2),N(7)-dimethyl 5'-triphosphoguanosine)-ribonucleoside in snRNA + S-adenosyl-L-homocysteine + H(+)</text>
        <dbReference type="Rhea" id="RHEA:78471"/>
        <dbReference type="Rhea" id="RHEA-COMP:19085"/>
        <dbReference type="Rhea" id="RHEA-COMP:19087"/>
        <dbReference type="ChEBI" id="CHEBI:15378"/>
        <dbReference type="ChEBI" id="CHEBI:57856"/>
        <dbReference type="ChEBI" id="CHEBI:59789"/>
        <dbReference type="ChEBI" id="CHEBI:156461"/>
        <dbReference type="ChEBI" id="CHEBI:172880"/>
    </reaction>
    <physiologicalReaction direction="left-to-right" evidence="17">
        <dbReference type="Rhea" id="RHEA:78472"/>
    </physiologicalReaction>
</comment>
<dbReference type="GO" id="GO:0005730">
    <property type="term" value="C:nucleolus"/>
    <property type="evidence" value="ECO:0007669"/>
    <property type="project" value="UniProtKB-SubCell"/>
</dbReference>
<evidence type="ECO:0000256" key="21">
    <source>
        <dbReference type="ARBA" id="ARBA00079339"/>
    </source>
</evidence>
<keyword evidence="8" id="KW-0808">Transferase</keyword>
<evidence type="ECO:0000256" key="15">
    <source>
        <dbReference type="ARBA" id="ARBA00048740"/>
    </source>
</evidence>
<dbReference type="HOGENOM" id="CLU_016892_0_0_1"/>
<feature type="compositionally biased region" description="Basic residues" evidence="23">
    <location>
        <begin position="750"/>
        <end position="761"/>
    </location>
</feature>
<evidence type="ECO:0000256" key="7">
    <source>
        <dbReference type="ARBA" id="ARBA00022603"/>
    </source>
</evidence>
<feature type="compositionally biased region" description="Acidic residues" evidence="23">
    <location>
        <begin position="552"/>
        <end position="563"/>
    </location>
</feature>
<evidence type="ECO:0000256" key="16">
    <source>
        <dbReference type="ARBA" id="ARBA00048763"/>
    </source>
</evidence>
<dbReference type="GO" id="GO:0071164">
    <property type="term" value="F:RNA cap trimethylguanosine synthase activity"/>
    <property type="evidence" value="ECO:0000318"/>
    <property type="project" value="GO_Central"/>
</dbReference>
<keyword evidence="11" id="KW-0804">Transcription</keyword>
<dbReference type="GO" id="GO:0036261">
    <property type="term" value="P:7-methylguanosine cap hypermethylation"/>
    <property type="evidence" value="ECO:0000318"/>
    <property type="project" value="GO_Central"/>
</dbReference>
<keyword evidence="10" id="KW-0805">Transcription regulation</keyword>
<evidence type="ECO:0000256" key="10">
    <source>
        <dbReference type="ARBA" id="ARBA00023015"/>
    </source>
</evidence>
<evidence type="ECO:0000256" key="18">
    <source>
        <dbReference type="ARBA" id="ARBA00049790"/>
    </source>
</evidence>
<evidence type="ECO:0000256" key="3">
    <source>
        <dbReference type="ARBA" id="ARBA00004604"/>
    </source>
</evidence>
<keyword evidence="5" id="KW-0963">Cytoplasm</keyword>
<dbReference type="SUPFAM" id="SSF53335">
    <property type="entry name" value="S-adenosyl-L-methionine-dependent methyltransferases"/>
    <property type="match status" value="1"/>
</dbReference>
<dbReference type="PANTHER" id="PTHR14741">
    <property type="entry name" value="S-ADENOSYLMETHIONINE-DEPENDENT METHYLTRANSFERASE RELATED"/>
    <property type="match status" value="1"/>
</dbReference>
<dbReference type="FunCoup" id="F6YXL2">
    <property type="interactions" value="3433"/>
</dbReference>
<dbReference type="Ensembl" id="ENSOANT00000031657.3">
    <property type="protein sequence ID" value="ENSOANP00000027859.3"/>
    <property type="gene ID" value="ENSOANG00000021853.3"/>
</dbReference>
<feature type="compositionally biased region" description="Gly residues" evidence="23">
    <location>
        <begin position="13"/>
        <end position="22"/>
    </location>
</feature>
<dbReference type="GeneTree" id="ENSGT00390000018056"/>
<dbReference type="CDD" id="cd02440">
    <property type="entry name" value="AdoMet_MTases"/>
    <property type="match status" value="1"/>
</dbReference>
<dbReference type="GO" id="GO:0005634">
    <property type="term" value="C:nucleus"/>
    <property type="evidence" value="ECO:0000318"/>
    <property type="project" value="GO_Central"/>
</dbReference>
<evidence type="ECO:0000256" key="4">
    <source>
        <dbReference type="ARBA" id="ARBA00018517"/>
    </source>
</evidence>
<feature type="compositionally biased region" description="Polar residues" evidence="23">
    <location>
        <begin position="496"/>
        <end position="527"/>
    </location>
</feature>
<keyword evidence="6" id="KW-0597">Phosphoprotein</keyword>
<evidence type="ECO:0000256" key="11">
    <source>
        <dbReference type="ARBA" id="ARBA00023163"/>
    </source>
</evidence>
<dbReference type="GO" id="GO:0015030">
    <property type="term" value="C:Cajal body"/>
    <property type="evidence" value="ECO:0007669"/>
    <property type="project" value="UniProtKB-SubCell"/>
</dbReference>
<evidence type="ECO:0000256" key="13">
    <source>
        <dbReference type="ARBA" id="ARBA00025783"/>
    </source>
</evidence>
<feature type="compositionally biased region" description="Acidic residues" evidence="23">
    <location>
        <begin position="259"/>
        <end position="269"/>
    </location>
</feature>
<comment type="catalytic activity">
    <reaction evidence="16">
        <text>a 5'-end (N(2),N(7)-dimethyl 5'-triphosphoguanosine)-ribonucleoside in snRNA + S-adenosyl-L-methionine = a 5'-end (N(2),N(2),N(7)-trimethyl 5'-triphosphoguanosine)-ribonucleoside in snRNA + S-adenosyl-L-homocysteine + H(+)</text>
        <dbReference type="Rhea" id="RHEA:78479"/>
        <dbReference type="Rhea" id="RHEA-COMP:19087"/>
        <dbReference type="Rhea" id="RHEA-COMP:19089"/>
        <dbReference type="ChEBI" id="CHEBI:15378"/>
        <dbReference type="ChEBI" id="CHEBI:57856"/>
        <dbReference type="ChEBI" id="CHEBI:59789"/>
        <dbReference type="ChEBI" id="CHEBI:167623"/>
        <dbReference type="ChEBI" id="CHEBI:172880"/>
    </reaction>
    <physiologicalReaction direction="left-to-right" evidence="16">
        <dbReference type="Rhea" id="RHEA:78480"/>
    </physiologicalReaction>
</comment>
<feature type="compositionally biased region" description="Basic and acidic residues" evidence="23">
    <location>
        <begin position="647"/>
        <end position="663"/>
    </location>
</feature>
<evidence type="ECO:0000256" key="17">
    <source>
        <dbReference type="ARBA" id="ARBA00049075"/>
    </source>
</evidence>
<evidence type="ECO:0000256" key="19">
    <source>
        <dbReference type="ARBA" id="ARBA00057179"/>
    </source>
</evidence>
<dbReference type="InterPro" id="IPR019012">
    <property type="entry name" value="RNA_cap_Gua-N2-MeTrfase"/>
</dbReference>
<reference evidence="24" key="2">
    <citation type="submission" date="2025-08" db="UniProtKB">
        <authorList>
            <consortium name="Ensembl"/>
        </authorList>
    </citation>
    <scope>IDENTIFICATION</scope>
    <source>
        <strain evidence="24">Glennie</strain>
    </source>
</reference>
<sequence length="996" mass="111461">MRHPPGPLWGDGSTSGGEGRGGARPRPARGGARGGARGPRHARVRQPSGARRLREGGREGRKGRPVLGLAAISAASGPPPVLPARPPGDPFFLPFILPSFPPSLHPSVPMLGPKWRLVAEMRLSVEAPGEDRHILCLCSRAFVEDRKLYYLGLKGFYVREVDSNNIREKRLEAEEENGHHVRGIKEAGFNSALALEEGELDSEAELMKSMGLPLQFGSLSAHKNFEVSMNARNKTKIKKKKKKKSQQKYLNDILREPWEDSVGDDEMASDDPSPVPERSEKSIACELQNTGEDTETGKLTPKNELPNNLEVPEKWEKYWNHYGEGLLWQSWQEKYPALELGAEIWNSPDTKEKWEQHYSEVYWYYWEQFQYWEAQGWTFDISPSTDISEHKKEVSDLQDTSCTDRDTPEGSPLDPRISSVSPAIPSCKESSSSSGHNEEIALGISNMNLNPEEAEQGKLDLTEIYSGHQRPDSATGGRGNPCVSNQSEPCDGGTQKRCTSGRRSPQQPDSQTSLGAHTNKETSSSNEKNGDDSEEDPPEYKSAKLKRSHELDIDENPAADFDDNGSLLGFKHGSGQKYGGISDFTQRRVRYLEKNVKHKSKFLDMRRQINTKNKHIFFQEESEKSSSRKNKTLSKVEKFLKWVNEPAEERVSQECCHRDREQDTSTSSDSDGQERAVQKPEGASQNSDEELEKTDLSPSTPVCCEPEMEEARENKVSDVAEEQECAHGRQLVALDIPDYLRVETEDERRKKPKKNRKKRKAVNPFPPEIAADPELAKYWAQRYRLFSRFDEGIKLDREGWFSVTPEKIAEHIAGRVEQSFNCDIVVDAFCGVGGNAIQFALAGKRVIAIDIDPVKIDLARNNAQVYGVADRLELICGDFLLLAPNLKADVVFLSPPWGGPDYATAEIFDIRTMMSPDGFEIFSLSRKITNNIVYFLPRNADVDQVASLAGPGGQVEIEQNFLNNKLKTITAYFGDLIRRDASQAPVPDDIQGGSVM</sequence>
<dbReference type="OMA" id="QSEPHNG"/>
<keyword evidence="7" id="KW-0489">Methyltransferase</keyword>
<dbReference type="InterPro" id="IPR029063">
    <property type="entry name" value="SAM-dependent_MTases_sf"/>
</dbReference>
<evidence type="ECO:0000256" key="1">
    <source>
        <dbReference type="ARBA" id="ARBA00004408"/>
    </source>
</evidence>
<dbReference type="Proteomes" id="UP000002279">
    <property type="component" value="Chromosome 7"/>
</dbReference>
<evidence type="ECO:0000256" key="12">
    <source>
        <dbReference type="ARBA" id="ARBA00023242"/>
    </source>
</evidence>
<comment type="catalytic activity">
    <reaction evidence="15">
        <text>a 5'-end (N(7)-methyl 5'-triphosphoguanosine)-ribonucleoside in snoRNA + S-adenosyl-L-methionine = a 5'-end (N(2),N(7)-dimethyl 5'-triphosphoguanosine)-ribonucleoside in snoRNA + S-adenosyl-L-homocysteine + H(+)</text>
        <dbReference type="Rhea" id="RHEA:78475"/>
        <dbReference type="Rhea" id="RHEA-COMP:19086"/>
        <dbReference type="Rhea" id="RHEA-COMP:19088"/>
        <dbReference type="ChEBI" id="CHEBI:15378"/>
        <dbReference type="ChEBI" id="CHEBI:57856"/>
        <dbReference type="ChEBI" id="CHEBI:59789"/>
        <dbReference type="ChEBI" id="CHEBI:156461"/>
        <dbReference type="ChEBI" id="CHEBI:172880"/>
    </reaction>
    <physiologicalReaction direction="left-to-right" evidence="15">
        <dbReference type="Rhea" id="RHEA:78476"/>
    </physiologicalReaction>
</comment>
<evidence type="ECO:0000256" key="23">
    <source>
        <dbReference type="SAM" id="MobiDB-lite"/>
    </source>
</evidence>
<dbReference type="FunFam" id="3.40.50.150:FF:000066">
    <property type="entry name" value="Trimethylguanosine synthase 1"/>
    <property type="match status" value="1"/>
</dbReference>
<gene>
    <name evidence="24" type="primary">TGS1</name>
</gene>
<dbReference type="AlphaFoldDB" id="F6YXL2"/>
<feature type="region of interest" description="Disordered" evidence="23">
    <location>
        <begin position="744"/>
        <end position="765"/>
    </location>
</feature>
<keyword evidence="25" id="KW-1185">Reference proteome</keyword>
<protein>
    <recommendedName>
        <fullName evidence="4">Trimethylguanosine synthase</fullName>
    </recommendedName>
    <alternativeName>
        <fullName evidence="18">Cap-specific guanine-N(2) methyltransferase</fullName>
    </alternativeName>
    <alternativeName>
        <fullName evidence="21">Nuclear receptor coactivator 6-interacting protein</fullName>
    </alternativeName>
    <alternativeName>
        <fullName evidence="22">PRIP-interacting protein with methyltransferase motif</fullName>
    </alternativeName>
</protein>
<comment type="catalytic activity">
    <reaction evidence="14">
        <text>a 5'-end (N(2),N(7)-dimethyl 5'-triphosphoguanosine)-ribonucleoside in snoRNA + S-adenosyl-L-methionine = a 5'-end (N(2),N(2),N(7)-trimethyl 5'-triphosphoguanosine)-ribonucleoside in snoRNA + S-adenosyl-L-homocysteine + H(+)</text>
        <dbReference type="Rhea" id="RHEA:78507"/>
        <dbReference type="Rhea" id="RHEA-COMP:19088"/>
        <dbReference type="Rhea" id="RHEA-COMP:19090"/>
        <dbReference type="ChEBI" id="CHEBI:15378"/>
        <dbReference type="ChEBI" id="CHEBI:57856"/>
        <dbReference type="ChEBI" id="CHEBI:59789"/>
        <dbReference type="ChEBI" id="CHEBI:167623"/>
        <dbReference type="ChEBI" id="CHEBI:172880"/>
    </reaction>
    <physiologicalReaction direction="left-to-right" evidence="14">
        <dbReference type="Rhea" id="RHEA:78508"/>
    </physiologicalReaction>
</comment>
<accession>F6YXL2</accession>
<feature type="region of interest" description="Disordered" evidence="23">
    <location>
        <begin position="1"/>
        <end position="65"/>
    </location>
</feature>
<dbReference type="GO" id="GO:0005829">
    <property type="term" value="C:cytosol"/>
    <property type="evidence" value="ECO:0007669"/>
    <property type="project" value="Ensembl"/>
</dbReference>
<evidence type="ECO:0000256" key="22">
    <source>
        <dbReference type="ARBA" id="ARBA00081504"/>
    </source>
</evidence>
<evidence type="ECO:0000256" key="20">
    <source>
        <dbReference type="ARBA" id="ARBA00064494"/>
    </source>
</evidence>
<reference evidence="24" key="3">
    <citation type="submission" date="2025-09" db="UniProtKB">
        <authorList>
            <consortium name="Ensembl"/>
        </authorList>
    </citation>
    <scope>IDENTIFICATION</scope>
    <source>
        <strain evidence="24">Glennie</strain>
    </source>
</reference>
<dbReference type="STRING" id="9258.ENSOANP00000027859"/>
<evidence type="ECO:0000256" key="14">
    <source>
        <dbReference type="ARBA" id="ARBA00047418"/>
    </source>
</evidence>
<feature type="region of interest" description="Disordered" evidence="23">
    <location>
        <begin position="467"/>
        <end position="583"/>
    </location>
</feature>
<dbReference type="Pfam" id="PF09445">
    <property type="entry name" value="Methyltransf_15"/>
    <property type="match status" value="1"/>
</dbReference>
<feature type="region of interest" description="Disordered" evidence="23">
    <location>
        <begin position="390"/>
        <end position="436"/>
    </location>
</feature>
<feature type="region of interest" description="Disordered" evidence="23">
    <location>
        <begin position="647"/>
        <end position="719"/>
    </location>
</feature>
<name>F6YXL2_ORNAN</name>
<evidence type="ECO:0000256" key="9">
    <source>
        <dbReference type="ARBA" id="ARBA00022691"/>
    </source>
</evidence>
<comment type="subunit">
    <text evidence="20">May form homooligomers. Interacts with CREBBP/CBP, EED/WAIT1, EP300/P300, NCOA6/PRIP, PPARBP/PBP and SMN.</text>
</comment>
<evidence type="ECO:0000256" key="8">
    <source>
        <dbReference type="ARBA" id="ARBA00022679"/>
    </source>
</evidence>
<evidence type="ECO:0000313" key="24">
    <source>
        <dbReference type="Ensembl" id="ENSOANP00000027859.3"/>
    </source>
</evidence>
<dbReference type="eggNOG" id="KOG2730">
    <property type="taxonomic scope" value="Eukaryota"/>
</dbReference>
<feature type="region of interest" description="Disordered" evidence="23">
    <location>
        <begin position="253"/>
        <end position="280"/>
    </location>
</feature>
<reference evidence="24 25" key="1">
    <citation type="journal article" date="2008" name="Nature">
        <title>Genome analysis of the platypus reveals unique signatures of evolution.</title>
        <authorList>
            <person name="Warren W.C."/>
            <person name="Hillier L.W."/>
            <person name="Marshall Graves J.A."/>
            <person name="Birney E."/>
            <person name="Ponting C.P."/>
            <person name="Grutzner F."/>
            <person name="Belov K."/>
            <person name="Miller W."/>
            <person name="Clarke L."/>
            <person name="Chinwalla A.T."/>
            <person name="Yang S.P."/>
            <person name="Heger A."/>
            <person name="Locke D.P."/>
            <person name="Miethke P."/>
            <person name="Waters P.D."/>
            <person name="Veyrunes F."/>
            <person name="Fulton L."/>
            <person name="Fulton B."/>
            <person name="Graves T."/>
            <person name="Wallis J."/>
            <person name="Puente X.S."/>
            <person name="Lopez-Otin C."/>
            <person name="Ordonez G.R."/>
            <person name="Eichler E.E."/>
            <person name="Chen L."/>
            <person name="Cheng Z."/>
            <person name="Deakin J.E."/>
            <person name="Alsop A."/>
            <person name="Thompson K."/>
            <person name="Kirby P."/>
            <person name="Papenfuss A.T."/>
            <person name="Wakefield M.J."/>
            <person name="Olender T."/>
            <person name="Lancet D."/>
            <person name="Huttley G.A."/>
            <person name="Smit A.F."/>
            <person name="Pask A."/>
            <person name="Temple-Smith P."/>
            <person name="Batzer M.A."/>
            <person name="Walker J.A."/>
            <person name="Konkel M.K."/>
            <person name="Harris R.S."/>
            <person name="Whittington C.M."/>
            <person name="Wong E.S."/>
            <person name="Gemmell N.J."/>
            <person name="Buschiazzo E."/>
            <person name="Vargas Jentzsch I.M."/>
            <person name="Merkel A."/>
            <person name="Schmitz J."/>
            <person name="Zemann A."/>
            <person name="Churakov G."/>
            <person name="Kriegs J.O."/>
            <person name="Brosius J."/>
            <person name="Murchison E.P."/>
            <person name="Sachidanandam R."/>
            <person name="Smith C."/>
            <person name="Hannon G.J."/>
            <person name="Tsend-Ayush E."/>
            <person name="McMillan D."/>
            <person name="Attenborough R."/>
            <person name="Rens W."/>
            <person name="Ferguson-Smith M."/>
            <person name="Lefevre C.M."/>
            <person name="Sharp J.A."/>
            <person name="Nicholas K.R."/>
            <person name="Ray D.A."/>
            <person name="Kube M."/>
            <person name="Reinhardt R."/>
            <person name="Pringle T.H."/>
            <person name="Taylor J."/>
            <person name="Jones R.C."/>
            <person name="Nixon B."/>
            <person name="Dacheux J.L."/>
            <person name="Niwa H."/>
            <person name="Sekita Y."/>
            <person name="Huang X."/>
            <person name="Stark A."/>
            <person name="Kheradpour P."/>
            <person name="Kellis M."/>
            <person name="Flicek P."/>
            <person name="Chen Y."/>
            <person name="Webber C."/>
            <person name="Hardison R."/>
            <person name="Nelson J."/>
            <person name="Hallsworth-Pepin K."/>
            <person name="Delehaunty K."/>
            <person name="Markovic C."/>
            <person name="Minx P."/>
            <person name="Feng Y."/>
            <person name="Kremitzki C."/>
            <person name="Mitreva M."/>
            <person name="Glasscock J."/>
            <person name="Wylie T."/>
            <person name="Wohldmann P."/>
            <person name="Thiru P."/>
            <person name="Nhan M.N."/>
            <person name="Pohl C.S."/>
            <person name="Smith S.M."/>
            <person name="Hou S."/>
            <person name="Nefedov M."/>
            <person name="de Jong P.J."/>
            <person name="Renfree M.B."/>
            <person name="Mardis E.R."/>
            <person name="Wilson R.K."/>
        </authorList>
    </citation>
    <scope>NUCLEOTIDE SEQUENCE [LARGE SCALE GENOMIC DNA]</scope>
    <source>
        <strain evidence="24 25">Glennie</strain>
    </source>
</reference>
<evidence type="ECO:0000256" key="6">
    <source>
        <dbReference type="ARBA" id="ARBA00022553"/>
    </source>
</evidence>
<comment type="similarity">
    <text evidence="13">Belongs to the methyltransferase superfamily. Trimethylguanosine synthase family.</text>
</comment>
<dbReference type="Gene3D" id="3.40.50.150">
    <property type="entry name" value="Vaccinia Virus protein VP39"/>
    <property type="match status" value="1"/>
</dbReference>
<evidence type="ECO:0000256" key="5">
    <source>
        <dbReference type="ARBA" id="ARBA00022490"/>
    </source>
</evidence>